<dbReference type="EMBL" id="JASDAP010000003">
    <property type="protein sequence ID" value="KAK1905668.1"/>
    <property type="molecule type" value="Genomic_DNA"/>
</dbReference>
<reference evidence="2" key="1">
    <citation type="submission" date="2023-04" db="EMBL/GenBank/DDBJ databases">
        <title>Chromosome-level genome of Chaenocephalus aceratus.</title>
        <authorList>
            <person name="Park H."/>
        </authorList>
    </citation>
    <scope>NUCLEOTIDE SEQUENCE</scope>
    <source>
        <strain evidence="2">DE</strain>
        <tissue evidence="2">Muscle</tissue>
    </source>
</reference>
<dbReference type="Proteomes" id="UP001228049">
    <property type="component" value="Unassembled WGS sequence"/>
</dbReference>
<organism evidence="2 3">
    <name type="scientific">Dissostichus eleginoides</name>
    <name type="common">Patagonian toothfish</name>
    <name type="synonym">Dissostichus amissus</name>
    <dbReference type="NCBI Taxonomy" id="100907"/>
    <lineage>
        <taxon>Eukaryota</taxon>
        <taxon>Metazoa</taxon>
        <taxon>Chordata</taxon>
        <taxon>Craniata</taxon>
        <taxon>Vertebrata</taxon>
        <taxon>Euteleostomi</taxon>
        <taxon>Actinopterygii</taxon>
        <taxon>Neopterygii</taxon>
        <taxon>Teleostei</taxon>
        <taxon>Neoteleostei</taxon>
        <taxon>Acanthomorphata</taxon>
        <taxon>Eupercaria</taxon>
        <taxon>Perciformes</taxon>
        <taxon>Notothenioidei</taxon>
        <taxon>Nototheniidae</taxon>
        <taxon>Dissostichus</taxon>
    </lineage>
</organism>
<comment type="caution">
    <text evidence="2">The sequence shown here is derived from an EMBL/GenBank/DDBJ whole genome shotgun (WGS) entry which is preliminary data.</text>
</comment>
<evidence type="ECO:0000313" key="3">
    <source>
        <dbReference type="Proteomes" id="UP001228049"/>
    </source>
</evidence>
<feature type="compositionally biased region" description="Polar residues" evidence="1">
    <location>
        <begin position="49"/>
        <end position="62"/>
    </location>
</feature>
<accession>A0AAD9CQ58</accession>
<evidence type="ECO:0000256" key="1">
    <source>
        <dbReference type="SAM" id="MobiDB-lite"/>
    </source>
</evidence>
<feature type="region of interest" description="Disordered" evidence="1">
    <location>
        <begin position="19"/>
        <end position="152"/>
    </location>
</feature>
<dbReference type="AlphaFoldDB" id="A0AAD9CQ58"/>
<evidence type="ECO:0000313" key="2">
    <source>
        <dbReference type="EMBL" id="KAK1905668.1"/>
    </source>
</evidence>
<sequence>MPQVGNSCMGVHRIACQIREPTTPDKTSLDPGQIHSTRWPMMTEPDISMQATSLQGTSSLTEQAERGDRAPASPQPPASENHFLAPRLQDTTEFPTPPPTPPERHSPEGTPPASPCFPPPPPPALASPPVAPVSQSEDPCPASEPCHPPLRYEHELCLTVS</sequence>
<name>A0AAD9CQ58_DISEL</name>
<protein>
    <submittedName>
        <fullName evidence="2">IgA FC receptor</fullName>
    </submittedName>
</protein>
<feature type="compositionally biased region" description="Pro residues" evidence="1">
    <location>
        <begin position="109"/>
        <end position="131"/>
    </location>
</feature>
<keyword evidence="3" id="KW-1185">Reference proteome</keyword>
<keyword evidence="2" id="KW-0675">Receptor</keyword>
<proteinExistence type="predicted"/>
<gene>
    <name evidence="2" type="ORF">KUDE01_012847</name>
</gene>